<dbReference type="SUPFAM" id="SSF54236">
    <property type="entry name" value="Ubiquitin-like"/>
    <property type="match status" value="1"/>
</dbReference>
<gene>
    <name evidence="6" type="ORF">MPUS1402_LOCUS5294</name>
</gene>
<dbReference type="InterPro" id="IPR000938">
    <property type="entry name" value="CAP-Gly_domain"/>
</dbReference>
<dbReference type="SUPFAM" id="SSF74924">
    <property type="entry name" value="Cap-Gly domain"/>
    <property type="match status" value="1"/>
</dbReference>
<dbReference type="GO" id="GO:0005634">
    <property type="term" value="C:nucleus"/>
    <property type="evidence" value="ECO:0007669"/>
    <property type="project" value="TreeGrafter"/>
</dbReference>
<comment type="similarity">
    <text evidence="4">Belongs to the TBCB family.</text>
</comment>
<dbReference type="GO" id="GO:0035371">
    <property type="term" value="C:microtubule plus-end"/>
    <property type="evidence" value="ECO:0007669"/>
    <property type="project" value="TreeGrafter"/>
</dbReference>
<dbReference type="Gene3D" id="3.10.20.90">
    <property type="entry name" value="Phosphatidylinositol 3-kinase Catalytic Subunit, Chain A, domain 1"/>
    <property type="match status" value="1"/>
</dbReference>
<dbReference type="InterPro" id="IPR045172">
    <property type="entry name" value="TBCB_Ubl"/>
</dbReference>
<sequence>MTNGAPHFKNTELSALRDYVTHDSGSLNKADSTLLLMVTHSNLQARFMEIRFDRYMTILRVKEKLMTHVGSNVSTMSLSLKDWDGAVVARMDDDAKMLGYYSPEDGWTIHITDTDANSASAGGWLEDTSKVKKYEMSAEEYNAREGTYRAWKMEQLAKDPTWCVEKHMAEKRGEVWVPPKKTEDDEHQAAEAATCGVGDRCEVNPGGKRGEVMFVGNKVDGLPKGWWIGVKFDEPVGKNDGSVKKNGVRLFECDDGYGSFQRPSNVTCGDYPVVDEFAFSDEDEI</sequence>
<evidence type="ECO:0000256" key="3">
    <source>
        <dbReference type="ARBA" id="ARBA00023186"/>
    </source>
</evidence>
<dbReference type="GO" id="GO:0043014">
    <property type="term" value="F:alpha-tubulin binding"/>
    <property type="evidence" value="ECO:0007669"/>
    <property type="project" value="InterPro"/>
</dbReference>
<dbReference type="EMBL" id="HBDY01007163">
    <property type="protein sequence ID" value="CAD8236655.1"/>
    <property type="molecule type" value="Transcribed_RNA"/>
</dbReference>
<dbReference type="Pfam" id="PF14560">
    <property type="entry name" value="Ubiquitin_2"/>
    <property type="match status" value="1"/>
</dbReference>
<dbReference type="GO" id="GO:0005737">
    <property type="term" value="C:cytoplasm"/>
    <property type="evidence" value="ECO:0007669"/>
    <property type="project" value="UniProtKB-SubCell"/>
</dbReference>
<evidence type="ECO:0000256" key="1">
    <source>
        <dbReference type="ARBA" id="ARBA00004496"/>
    </source>
</evidence>
<keyword evidence="3" id="KW-0143">Chaperone</keyword>
<dbReference type="GO" id="GO:0007023">
    <property type="term" value="P:post-chaperonin tubulin folding pathway"/>
    <property type="evidence" value="ECO:0007669"/>
    <property type="project" value="InterPro"/>
</dbReference>
<dbReference type="Pfam" id="PF01302">
    <property type="entry name" value="CAP_GLY"/>
    <property type="match status" value="1"/>
</dbReference>
<dbReference type="GO" id="GO:0051010">
    <property type="term" value="F:microtubule plus-end binding"/>
    <property type="evidence" value="ECO:0007669"/>
    <property type="project" value="TreeGrafter"/>
</dbReference>
<protein>
    <recommendedName>
        <fullName evidence="5">CAP-Gly domain-containing protein</fullName>
    </recommendedName>
</protein>
<dbReference type="Gene3D" id="2.30.30.190">
    <property type="entry name" value="CAP Gly-rich-like domain"/>
    <property type="match status" value="1"/>
</dbReference>
<organism evidence="6">
    <name type="scientific">Micromonas pusilla</name>
    <name type="common">Picoplanktonic green alga</name>
    <name type="synonym">Chromulina pusilla</name>
    <dbReference type="NCBI Taxonomy" id="38833"/>
    <lineage>
        <taxon>Eukaryota</taxon>
        <taxon>Viridiplantae</taxon>
        <taxon>Chlorophyta</taxon>
        <taxon>Mamiellophyceae</taxon>
        <taxon>Mamiellales</taxon>
        <taxon>Mamiellaceae</taxon>
        <taxon>Micromonas</taxon>
    </lineage>
</organism>
<accession>A0A7R9TIV9</accession>
<evidence type="ECO:0000313" key="6">
    <source>
        <dbReference type="EMBL" id="CAD8236655.1"/>
    </source>
</evidence>
<reference evidence="6" key="1">
    <citation type="submission" date="2021-01" db="EMBL/GenBank/DDBJ databases">
        <authorList>
            <person name="Corre E."/>
            <person name="Pelletier E."/>
            <person name="Niang G."/>
            <person name="Scheremetjew M."/>
            <person name="Finn R."/>
            <person name="Kale V."/>
            <person name="Holt S."/>
            <person name="Cochrane G."/>
            <person name="Meng A."/>
            <person name="Brown T."/>
            <person name="Cohen L."/>
        </authorList>
    </citation>
    <scope>NUCLEOTIDE SEQUENCE</scope>
    <source>
        <strain evidence="6">RCC1614</strain>
    </source>
</reference>
<dbReference type="SMART" id="SM01052">
    <property type="entry name" value="CAP_GLY"/>
    <property type="match status" value="1"/>
</dbReference>
<dbReference type="PANTHER" id="PTHR18916:SF85">
    <property type="entry name" value="TUBULIN-FOLDING COFACTOR B"/>
    <property type="match status" value="1"/>
</dbReference>
<dbReference type="AlphaFoldDB" id="A0A7R9TIV9"/>
<evidence type="ECO:0000256" key="4">
    <source>
        <dbReference type="ARBA" id="ARBA00025779"/>
    </source>
</evidence>
<keyword evidence="2" id="KW-0963">Cytoplasm</keyword>
<dbReference type="GO" id="GO:0031122">
    <property type="term" value="P:cytoplasmic microtubule organization"/>
    <property type="evidence" value="ECO:0007669"/>
    <property type="project" value="TreeGrafter"/>
</dbReference>
<dbReference type="InterPro" id="IPR000626">
    <property type="entry name" value="Ubiquitin-like_dom"/>
</dbReference>
<name>A0A7R9TIV9_MICPS</name>
<dbReference type="CDD" id="cd01789">
    <property type="entry name" value="Ubl_TBCB"/>
    <property type="match status" value="1"/>
</dbReference>
<comment type="subcellular location">
    <subcellularLocation>
        <location evidence="1">Cytoplasm</location>
    </subcellularLocation>
</comment>
<evidence type="ECO:0000256" key="2">
    <source>
        <dbReference type="ARBA" id="ARBA00022490"/>
    </source>
</evidence>
<dbReference type="GO" id="GO:0007021">
    <property type="term" value="P:tubulin complex assembly"/>
    <property type="evidence" value="ECO:0007669"/>
    <property type="project" value="InterPro"/>
</dbReference>
<dbReference type="InterPro" id="IPR029071">
    <property type="entry name" value="Ubiquitin-like_domsf"/>
</dbReference>
<evidence type="ECO:0000259" key="5">
    <source>
        <dbReference type="PROSITE" id="PS50245"/>
    </source>
</evidence>
<feature type="domain" description="CAP-Gly" evidence="5">
    <location>
        <begin position="224"/>
        <end position="262"/>
    </location>
</feature>
<dbReference type="PANTHER" id="PTHR18916">
    <property type="entry name" value="DYNACTIN 1-RELATED MICROTUBULE-BINDING"/>
    <property type="match status" value="1"/>
</dbReference>
<dbReference type="PROSITE" id="PS50245">
    <property type="entry name" value="CAP_GLY_2"/>
    <property type="match status" value="1"/>
</dbReference>
<proteinExistence type="inferred from homology"/>
<dbReference type="InterPro" id="IPR036859">
    <property type="entry name" value="CAP-Gly_dom_sf"/>
</dbReference>